<protein>
    <submittedName>
        <fullName evidence="4">Dihydroxyacetone kinase, ADP-binding subunit</fullName>
        <ecNumber evidence="4">2.7.1.29</ecNumber>
    </submittedName>
</protein>
<dbReference type="AlphaFoldDB" id="A0A3B1BRL5"/>
<dbReference type="GO" id="GO:0004371">
    <property type="term" value="F:glycerone kinase activity"/>
    <property type="evidence" value="ECO:0007669"/>
    <property type="project" value="UniProtKB-EC"/>
</dbReference>
<dbReference type="Pfam" id="PF02734">
    <property type="entry name" value="Dak2"/>
    <property type="match status" value="1"/>
</dbReference>
<feature type="domain" description="DhaL" evidence="3">
    <location>
        <begin position="7"/>
        <end position="202"/>
    </location>
</feature>
<evidence type="ECO:0000259" key="3">
    <source>
        <dbReference type="PROSITE" id="PS51480"/>
    </source>
</evidence>
<dbReference type="SMART" id="SM01120">
    <property type="entry name" value="Dak2"/>
    <property type="match status" value="1"/>
</dbReference>
<evidence type="ECO:0000256" key="2">
    <source>
        <dbReference type="ARBA" id="ARBA00022777"/>
    </source>
</evidence>
<dbReference type="PANTHER" id="PTHR28629:SF4">
    <property type="entry name" value="TRIOKINASE_FMN CYCLASE"/>
    <property type="match status" value="1"/>
</dbReference>
<evidence type="ECO:0000256" key="1">
    <source>
        <dbReference type="ARBA" id="ARBA00022679"/>
    </source>
</evidence>
<evidence type="ECO:0000313" key="4">
    <source>
        <dbReference type="EMBL" id="VAX13300.1"/>
    </source>
</evidence>
<dbReference type="InterPro" id="IPR004007">
    <property type="entry name" value="DhaL_dom"/>
</dbReference>
<reference evidence="4" key="1">
    <citation type="submission" date="2018-06" db="EMBL/GenBank/DDBJ databases">
        <authorList>
            <person name="Zhirakovskaya E."/>
        </authorList>
    </citation>
    <scope>NUCLEOTIDE SEQUENCE</scope>
</reference>
<proteinExistence type="predicted"/>
<dbReference type="Gene3D" id="1.25.40.340">
    <property type="match status" value="1"/>
</dbReference>
<keyword evidence="2 4" id="KW-0418">Kinase</keyword>
<dbReference type="GO" id="GO:0005829">
    <property type="term" value="C:cytosol"/>
    <property type="evidence" value="ECO:0007669"/>
    <property type="project" value="TreeGrafter"/>
</dbReference>
<dbReference type="PROSITE" id="PS51480">
    <property type="entry name" value="DHAL"/>
    <property type="match status" value="1"/>
</dbReference>
<dbReference type="SUPFAM" id="SSF101473">
    <property type="entry name" value="DhaL-like"/>
    <property type="match status" value="1"/>
</dbReference>
<dbReference type="PANTHER" id="PTHR28629">
    <property type="entry name" value="TRIOKINASE/FMN CYCLASE"/>
    <property type="match status" value="1"/>
</dbReference>
<sequence length="204" mass="21740">MATFSTRNIRVAASMIANHMEKAADDLNAADGRLGDGDLGITVSRGWREITNAADKFPSDVGMSFLECAKCFQRVSPSSFGTLMASAFMSAAKQCKGHTVISYADISLILDGACAAMMSRGKGKLGDKSVLDVIHAMAVATKGQQTPNDVLKACQKAVKETLNEFENKQNRLGRARMFGEKSIGLNDPGMLAVQQMIKGLSGVD</sequence>
<accession>A0A3B1BRL5</accession>
<gene>
    <name evidence="4" type="ORF">MNBD_GAMMA24-849</name>
</gene>
<dbReference type="EC" id="2.7.1.29" evidence="4"/>
<dbReference type="InterPro" id="IPR036117">
    <property type="entry name" value="DhaL_dom_sf"/>
</dbReference>
<organism evidence="4">
    <name type="scientific">hydrothermal vent metagenome</name>
    <dbReference type="NCBI Taxonomy" id="652676"/>
    <lineage>
        <taxon>unclassified sequences</taxon>
        <taxon>metagenomes</taxon>
        <taxon>ecological metagenomes</taxon>
    </lineage>
</organism>
<dbReference type="InterPro" id="IPR050861">
    <property type="entry name" value="Dihydroxyacetone_Kinase"/>
</dbReference>
<dbReference type="EMBL" id="UOFZ01000111">
    <property type="protein sequence ID" value="VAX13300.1"/>
    <property type="molecule type" value="Genomic_DNA"/>
</dbReference>
<keyword evidence="1 4" id="KW-0808">Transferase</keyword>
<dbReference type="GO" id="GO:0019563">
    <property type="term" value="P:glycerol catabolic process"/>
    <property type="evidence" value="ECO:0007669"/>
    <property type="project" value="TreeGrafter"/>
</dbReference>
<name>A0A3B1BRL5_9ZZZZ</name>